<evidence type="ECO:0000313" key="2">
    <source>
        <dbReference type="Proteomes" id="UP000565754"/>
    </source>
</evidence>
<feature type="non-terminal residue" evidence="1">
    <location>
        <position position="1"/>
    </location>
</feature>
<dbReference type="InterPro" id="IPR013783">
    <property type="entry name" value="Ig-like_fold"/>
</dbReference>
<dbReference type="EMBL" id="VXBF01000536">
    <property type="protein sequence ID" value="NXM79810.1"/>
    <property type="molecule type" value="Genomic_DNA"/>
</dbReference>
<protein>
    <submittedName>
        <fullName evidence="1">HYDIN protein</fullName>
    </submittedName>
</protein>
<dbReference type="Gene3D" id="2.60.40.10">
    <property type="entry name" value="Immunoglobulins"/>
    <property type="match status" value="1"/>
</dbReference>
<feature type="non-terminal residue" evidence="1">
    <location>
        <position position="130"/>
    </location>
</feature>
<dbReference type="Proteomes" id="UP000565754">
    <property type="component" value="Unassembled WGS sequence"/>
</dbReference>
<gene>
    <name evidence="1" type="primary">Hydin_0</name>
    <name evidence="1" type="ORF">OENOEN_R15558</name>
</gene>
<dbReference type="GO" id="GO:0005930">
    <property type="term" value="C:axoneme"/>
    <property type="evidence" value="ECO:0007669"/>
    <property type="project" value="TreeGrafter"/>
</dbReference>
<name>A0A7L1DTW0_OENON</name>
<dbReference type="PANTHER" id="PTHR23053">
    <property type="entry name" value="DLEC1 DELETED IN LUNG AND ESOPHAGEAL CANCER 1"/>
    <property type="match status" value="1"/>
</dbReference>
<evidence type="ECO:0000313" key="1">
    <source>
        <dbReference type="EMBL" id="NXM79810.1"/>
    </source>
</evidence>
<dbReference type="PANTHER" id="PTHR23053:SF0">
    <property type="entry name" value="HYDROCEPHALUS-INDUCING PROTEIN HOMOLOG"/>
    <property type="match status" value="1"/>
</dbReference>
<proteinExistence type="predicted"/>
<accession>A0A7L1DTW0</accession>
<keyword evidence="2" id="KW-1185">Reference proteome</keyword>
<dbReference type="InterPro" id="IPR033305">
    <property type="entry name" value="Hydin-like"/>
</dbReference>
<comment type="caution">
    <text evidence="1">The sequence shown here is derived from an EMBL/GenBank/DDBJ whole genome shotgun (WGS) entry which is preliminary data.</text>
</comment>
<sequence length="130" mass="14359">VRVSAKAVYSKFSIEPASPIDFGALIKTAKKTQIVVLENKGMLSFKFRIQQAPKDSPALEIKRYRSPAPPFLHQPLLELLLQDYLAVGMFIVSPCSGSVAAWDQQDITVDCLAGEEGTCEEQLYIDITGR</sequence>
<reference evidence="1 2" key="1">
    <citation type="submission" date="2019-09" db="EMBL/GenBank/DDBJ databases">
        <title>Bird 10,000 Genomes (B10K) Project - Family phase.</title>
        <authorList>
            <person name="Zhang G."/>
        </authorList>
    </citation>
    <scope>NUCLEOTIDE SEQUENCE [LARGE SCALE GENOMIC DNA]</scope>
    <source>
        <strain evidence="1">B10K-DU-001-74</strain>
        <tissue evidence="1">Muscle</tissue>
    </source>
</reference>
<dbReference type="GO" id="GO:1904158">
    <property type="term" value="P:axonemal central apparatus assembly"/>
    <property type="evidence" value="ECO:0007669"/>
    <property type="project" value="TreeGrafter"/>
</dbReference>
<dbReference type="GO" id="GO:0003341">
    <property type="term" value="P:cilium movement"/>
    <property type="evidence" value="ECO:0007669"/>
    <property type="project" value="TreeGrafter"/>
</dbReference>
<dbReference type="AlphaFoldDB" id="A0A7L1DTW0"/>
<organism evidence="1 2">
    <name type="scientific">Oenanthe oenanthe</name>
    <name type="common">Northern wheatear</name>
    <dbReference type="NCBI Taxonomy" id="279966"/>
    <lineage>
        <taxon>Eukaryota</taxon>
        <taxon>Metazoa</taxon>
        <taxon>Chordata</taxon>
        <taxon>Craniata</taxon>
        <taxon>Vertebrata</taxon>
        <taxon>Euteleostomi</taxon>
        <taxon>Archelosauria</taxon>
        <taxon>Archosauria</taxon>
        <taxon>Dinosauria</taxon>
        <taxon>Saurischia</taxon>
        <taxon>Theropoda</taxon>
        <taxon>Coelurosauria</taxon>
        <taxon>Aves</taxon>
        <taxon>Neognathae</taxon>
        <taxon>Neoaves</taxon>
        <taxon>Telluraves</taxon>
        <taxon>Australaves</taxon>
        <taxon>Passeriformes</taxon>
        <taxon>Muscicapidae</taxon>
        <taxon>Oenanthe</taxon>
    </lineage>
</organism>